<dbReference type="Gene3D" id="3.60.10.10">
    <property type="entry name" value="Endonuclease/exonuclease/phosphatase"/>
    <property type="match status" value="1"/>
</dbReference>
<keyword evidence="3" id="KW-1185">Reference proteome</keyword>
<dbReference type="GO" id="GO:0003824">
    <property type="term" value="F:catalytic activity"/>
    <property type="evidence" value="ECO:0007669"/>
    <property type="project" value="InterPro"/>
</dbReference>
<evidence type="ECO:0000313" key="2">
    <source>
        <dbReference type="EMBL" id="VDO08074.1"/>
    </source>
</evidence>
<dbReference type="Proteomes" id="UP000278807">
    <property type="component" value="Unassembled WGS sequence"/>
</dbReference>
<dbReference type="InterPro" id="IPR005135">
    <property type="entry name" value="Endo/exonuclease/phosphatase"/>
</dbReference>
<reference evidence="4" key="1">
    <citation type="submission" date="2017-02" db="UniProtKB">
        <authorList>
            <consortium name="WormBaseParasite"/>
        </authorList>
    </citation>
    <scope>IDENTIFICATION</scope>
</reference>
<proteinExistence type="predicted"/>
<dbReference type="Pfam" id="PF14529">
    <property type="entry name" value="Exo_endo_phos_2"/>
    <property type="match status" value="1"/>
</dbReference>
<evidence type="ECO:0000259" key="1">
    <source>
        <dbReference type="Pfam" id="PF14529"/>
    </source>
</evidence>
<gene>
    <name evidence="2" type="ORF">HNAJ_LOCUS10494</name>
</gene>
<evidence type="ECO:0000313" key="4">
    <source>
        <dbReference type="WBParaSite" id="HNAJ_0001049901-mRNA-1"/>
    </source>
</evidence>
<evidence type="ECO:0000313" key="3">
    <source>
        <dbReference type="Proteomes" id="UP000278807"/>
    </source>
</evidence>
<feature type="domain" description="Endonuclease/exonuclease/phosphatase" evidence="1">
    <location>
        <begin position="136"/>
        <end position="257"/>
    </location>
</feature>
<dbReference type="SUPFAM" id="SSF56219">
    <property type="entry name" value="DNase I-like"/>
    <property type="match status" value="1"/>
</dbReference>
<reference evidence="2 3" key="2">
    <citation type="submission" date="2018-11" db="EMBL/GenBank/DDBJ databases">
        <authorList>
            <consortium name="Pathogen Informatics"/>
        </authorList>
    </citation>
    <scope>NUCLEOTIDE SEQUENCE [LARGE SCALE GENOMIC DNA]</scope>
</reference>
<accession>A0A0R3TS88</accession>
<dbReference type="WBParaSite" id="HNAJ_0001049901-mRNA-1">
    <property type="protein sequence ID" value="HNAJ_0001049901-mRNA-1"/>
    <property type="gene ID" value="HNAJ_0001049901"/>
</dbReference>
<dbReference type="EMBL" id="UZAE01013076">
    <property type="protein sequence ID" value="VDO08074.1"/>
    <property type="molecule type" value="Genomic_DNA"/>
</dbReference>
<organism evidence="4">
    <name type="scientific">Rodentolepis nana</name>
    <name type="common">Dwarf tapeworm</name>
    <name type="synonym">Hymenolepis nana</name>
    <dbReference type="NCBI Taxonomy" id="102285"/>
    <lineage>
        <taxon>Eukaryota</taxon>
        <taxon>Metazoa</taxon>
        <taxon>Spiralia</taxon>
        <taxon>Lophotrochozoa</taxon>
        <taxon>Platyhelminthes</taxon>
        <taxon>Cestoda</taxon>
        <taxon>Eucestoda</taxon>
        <taxon>Cyclophyllidea</taxon>
        <taxon>Hymenolepididae</taxon>
        <taxon>Rodentolepis</taxon>
    </lineage>
</organism>
<dbReference type="AlphaFoldDB" id="A0A0R3TS88"/>
<name>A0A0R3TS88_RODNA</name>
<sequence length="317" mass="35974">MSQDKKIQIGEILHTYDIDIFTIMEANLTDDKLKYYHFPGFTLYLPPKDRQVESEILTGEKEGLTSHYDPDWSNKDGLTSHYDLSGVKEGLTSHYDLIGEKEGLTSHYDPIKSMGSTQDICEIIRLIVWKCQSHFTVYAIYNPPQNSPKFDLLNISHLNSPKFDLLNISHKTVVLGHFNAHSTRRGYKNTSITGNEIKDLLNSNPLELIYSNADHATYLHYNGTRTTPDLLLASRDINEQTHLKIIDDPCSGHKPVISSIAIGSKSMTTKENELHTSPLKFNQHPDKLCDEITNIMIRCAKKTIFRGKTKTLLSVLV</sequence>
<dbReference type="InterPro" id="IPR036691">
    <property type="entry name" value="Endo/exonu/phosph_ase_sf"/>
</dbReference>
<protein>
    <submittedName>
        <fullName evidence="4">Endo/exonuclease/phosphatase domain-containing protein</fullName>
    </submittedName>
</protein>